<evidence type="ECO:0000313" key="13">
    <source>
        <dbReference type="EMBL" id="HIW78492.1"/>
    </source>
</evidence>
<evidence type="ECO:0000256" key="12">
    <source>
        <dbReference type="RuleBase" id="RU003862"/>
    </source>
</evidence>
<dbReference type="PANTHER" id="PTHR45754">
    <property type="entry name" value="METHYLENETETRAHYDROFOLATE REDUCTASE"/>
    <property type="match status" value="1"/>
</dbReference>
<keyword evidence="8" id="KW-0520">NAD</keyword>
<dbReference type="PANTHER" id="PTHR45754:SF3">
    <property type="entry name" value="METHYLENETETRAHYDROFOLATE REDUCTASE (NADPH)"/>
    <property type="match status" value="1"/>
</dbReference>
<evidence type="ECO:0000256" key="4">
    <source>
        <dbReference type="ARBA" id="ARBA00022605"/>
    </source>
</evidence>
<dbReference type="Gene3D" id="3.20.20.220">
    <property type="match status" value="1"/>
</dbReference>
<organism evidence="13 14">
    <name type="scientific">Candidatus Bilophila faecipullorum</name>
    <dbReference type="NCBI Taxonomy" id="2838482"/>
    <lineage>
        <taxon>Bacteria</taxon>
        <taxon>Pseudomonadati</taxon>
        <taxon>Thermodesulfobacteriota</taxon>
        <taxon>Desulfovibrionia</taxon>
        <taxon>Desulfovibrionales</taxon>
        <taxon>Desulfovibrionaceae</taxon>
        <taxon>Bilophila</taxon>
    </lineage>
</organism>
<reference evidence="13" key="2">
    <citation type="submission" date="2021-04" db="EMBL/GenBank/DDBJ databases">
        <authorList>
            <person name="Gilroy R."/>
        </authorList>
    </citation>
    <scope>NUCLEOTIDE SEQUENCE</scope>
    <source>
        <strain evidence="13">ChiSxjej5B17-1746</strain>
    </source>
</reference>
<keyword evidence="4" id="KW-0028">Amino-acid biosynthesis</keyword>
<dbReference type="Proteomes" id="UP000824264">
    <property type="component" value="Unassembled WGS sequence"/>
</dbReference>
<accession>A0A9D1U8J1</accession>
<dbReference type="GO" id="GO:0009086">
    <property type="term" value="P:methionine biosynthetic process"/>
    <property type="evidence" value="ECO:0007669"/>
    <property type="project" value="UniProtKB-KW"/>
</dbReference>
<dbReference type="InterPro" id="IPR003171">
    <property type="entry name" value="Mehydrof_redctse-like"/>
</dbReference>
<comment type="pathway">
    <text evidence="2 12">One-carbon metabolism; tetrahydrofolate interconversion.</text>
</comment>
<evidence type="ECO:0000313" key="14">
    <source>
        <dbReference type="Proteomes" id="UP000824264"/>
    </source>
</evidence>
<dbReference type="SUPFAM" id="SSF51730">
    <property type="entry name" value="FAD-linked oxidoreductase"/>
    <property type="match status" value="1"/>
</dbReference>
<dbReference type="Pfam" id="PF02219">
    <property type="entry name" value="MTHFR"/>
    <property type="match status" value="1"/>
</dbReference>
<dbReference type="GO" id="GO:0106312">
    <property type="term" value="F:methylenetetrahydrofolate reductase (NADH) activity"/>
    <property type="evidence" value="ECO:0007669"/>
    <property type="project" value="UniProtKB-EC"/>
</dbReference>
<dbReference type="InterPro" id="IPR004620">
    <property type="entry name" value="MTHF_reductase_bac"/>
</dbReference>
<dbReference type="CDD" id="cd00537">
    <property type="entry name" value="MTHFR"/>
    <property type="match status" value="1"/>
</dbReference>
<protein>
    <recommendedName>
        <fullName evidence="12">Methylenetetrahydrofolate reductase</fullName>
        <ecNumber evidence="12">1.5.1.54</ecNumber>
    </recommendedName>
</protein>
<evidence type="ECO:0000256" key="1">
    <source>
        <dbReference type="ARBA" id="ARBA00001974"/>
    </source>
</evidence>
<comment type="pathway">
    <text evidence="10">Amino-acid biosynthesis; L-methionine biosynthesis via de novo pathway.</text>
</comment>
<evidence type="ECO:0000256" key="5">
    <source>
        <dbReference type="ARBA" id="ARBA00022630"/>
    </source>
</evidence>
<dbReference type="AlphaFoldDB" id="A0A9D1U8J1"/>
<comment type="similarity">
    <text evidence="3 12">Belongs to the methylenetetrahydrofolate reductase family.</text>
</comment>
<dbReference type="EMBL" id="DXGI01000180">
    <property type="protein sequence ID" value="HIW78492.1"/>
    <property type="molecule type" value="Genomic_DNA"/>
</dbReference>
<keyword evidence="9" id="KW-0486">Methionine biosynthesis</keyword>
<evidence type="ECO:0000256" key="8">
    <source>
        <dbReference type="ARBA" id="ARBA00023027"/>
    </source>
</evidence>
<comment type="catalytic activity">
    <reaction evidence="11">
        <text>(6S)-5-methyl-5,6,7,8-tetrahydrofolate + NAD(+) = (6R)-5,10-methylene-5,6,7,8-tetrahydrofolate + NADH + H(+)</text>
        <dbReference type="Rhea" id="RHEA:19821"/>
        <dbReference type="ChEBI" id="CHEBI:15378"/>
        <dbReference type="ChEBI" id="CHEBI:15636"/>
        <dbReference type="ChEBI" id="CHEBI:18608"/>
        <dbReference type="ChEBI" id="CHEBI:57540"/>
        <dbReference type="ChEBI" id="CHEBI:57945"/>
        <dbReference type="EC" id="1.5.1.54"/>
    </reaction>
    <physiologicalReaction direction="right-to-left" evidence="11">
        <dbReference type="Rhea" id="RHEA:19823"/>
    </physiologicalReaction>
</comment>
<comment type="caution">
    <text evidence="13">The sequence shown here is derived from an EMBL/GenBank/DDBJ whole genome shotgun (WGS) entry which is preliminary data.</text>
</comment>
<proteinExistence type="inferred from homology"/>
<evidence type="ECO:0000256" key="7">
    <source>
        <dbReference type="ARBA" id="ARBA00023002"/>
    </source>
</evidence>
<gene>
    <name evidence="13" type="primary">metF</name>
    <name evidence="13" type="ORF">H9874_05020</name>
</gene>
<reference evidence="13" key="1">
    <citation type="journal article" date="2021" name="PeerJ">
        <title>Extensive microbial diversity within the chicken gut microbiome revealed by metagenomics and culture.</title>
        <authorList>
            <person name="Gilroy R."/>
            <person name="Ravi A."/>
            <person name="Getino M."/>
            <person name="Pursley I."/>
            <person name="Horton D.L."/>
            <person name="Alikhan N.F."/>
            <person name="Baker D."/>
            <person name="Gharbi K."/>
            <person name="Hall N."/>
            <person name="Watson M."/>
            <person name="Adriaenssens E.M."/>
            <person name="Foster-Nyarko E."/>
            <person name="Jarju S."/>
            <person name="Secka A."/>
            <person name="Antonio M."/>
            <person name="Oren A."/>
            <person name="Chaudhuri R.R."/>
            <person name="La Ragione R."/>
            <person name="Hildebrand F."/>
            <person name="Pallen M.J."/>
        </authorList>
    </citation>
    <scope>NUCLEOTIDE SEQUENCE</scope>
    <source>
        <strain evidence="13">ChiSxjej5B17-1746</strain>
    </source>
</reference>
<sequence>MNIGQLIAERSKPFYSLEFFPPKDSAQWPGFFETVEKLLPLDPLFASVTYGAGGSSQDATLEIVTHLKKQFSLETMAHLTCVGATQDYITQYLQRLRDNGVDNVLALRGDIPKGQVIDWKASDFRHAADLVRFAKAHYPDMGIGVAGYPAPHPESPTFTSDWRYTVAKIREGADFVVTQLFFDVREYFHFVDRLSDMGVSVPVIPGILPIQSLESIRRTLSLCGANIPAKLYLELEEANEKGGAEAVREAGLKFAVRQIRTLLDNGAPGIHLYTLNRASMCLRIAQEVGALQS</sequence>
<evidence type="ECO:0000256" key="9">
    <source>
        <dbReference type="ARBA" id="ARBA00023167"/>
    </source>
</evidence>
<name>A0A9D1U8J1_9BACT</name>
<evidence type="ECO:0000256" key="2">
    <source>
        <dbReference type="ARBA" id="ARBA00004777"/>
    </source>
</evidence>
<evidence type="ECO:0000256" key="3">
    <source>
        <dbReference type="ARBA" id="ARBA00006743"/>
    </source>
</evidence>
<comment type="cofactor">
    <cofactor evidence="1 12">
        <name>FAD</name>
        <dbReference type="ChEBI" id="CHEBI:57692"/>
    </cofactor>
</comment>
<dbReference type="GO" id="GO:0071949">
    <property type="term" value="F:FAD binding"/>
    <property type="evidence" value="ECO:0007669"/>
    <property type="project" value="TreeGrafter"/>
</dbReference>
<dbReference type="EC" id="1.5.1.54" evidence="12"/>
<evidence type="ECO:0000256" key="11">
    <source>
        <dbReference type="ARBA" id="ARBA00048628"/>
    </source>
</evidence>
<evidence type="ECO:0000256" key="10">
    <source>
        <dbReference type="ARBA" id="ARBA00034478"/>
    </source>
</evidence>
<dbReference type="GO" id="GO:0035999">
    <property type="term" value="P:tetrahydrofolate interconversion"/>
    <property type="evidence" value="ECO:0007669"/>
    <property type="project" value="TreeGrafter"/>
</dbReference>
<keyword evidence="6 12" id="KW-0274">FAD</keyword>
<evidence type="ECO:0000256" key="6">
    <source>
        <dbReference type="ARBA" id="ARBA00022827"/>
    </source>
</evidence>
<keyword evidence="7 12" id="KW-0560">Oxidoreductase</keyword>
<dbReference type="GO" id="GO:0005829">
    <property type="term" value="C:cytosol"/>
    <property type="evidence" value="ECO:0007669"/>
    <property type="project" value="InterPro"/>
</dbReference>
<dbReference type="NCBIfam" id="TIGR00676">
    <property type="entry name" value="fadh2"/>
    <property type="match status" value="1"/>
</dbReference>
<keyword evidence="5 12" id="KW-0285">Flavoprotein</keyword>
<dbReference type="InterPro" id="IPR029041">
    <property type="entry name" value="FAD-linked_oxidoreductase-like"/>
</dbReference>